<feature type="compositionally biased region" description="Low complexity" evidence="1">
    <location>
        <begin position="43"/>
        <end position="52"/>
    </location>
</feature>
<accession>A0A9P7G6X7</accession>
<dbReference type="OrthoDB" id="3033167at2759"/>
<gene>
    <name evidence="2" type="ORF">DXG03_006730</name>
</gene>
<keyword evidence="3" id="KW-1185">Reference proteome</keyword>
<name>A0A9P7G6X7_9AGAR</name>
<feature type="compositionally biased region" description="Polar residues" evidence="1">
    <location>
        <begin position="499"/>
        <end position="511"/>
    </location>
</feature>
<evidence type="ECO:0000313" key="3">
    <source>
        <dbReference type="Proteomes" id="UP000775547"/>
    </source>
</evidence>
<dbReference type="AlphaFoldDB" id="A0A9P7G6X7"/>
<comment type="caution">
    <text evidence="2">The sequence shown here is derived from an EMBL/GenBank/DDBJ whole genome shotgun (WGS) entry which is preliminary data.</text>
</comment>
<proteinExistence type="predicted"/>
<feature type="compositionally biased region" description="Polar residues" evidence="1">
    <location>
        <begin position="559"/>
        <end position="586"/>
    </location>
</feature>
<reference evidence="2" key="2">
    <citation type="submission" date="2021-10" db="EMBL/GenBank/DDBJ databases">
        <title>Phylogenomics reveals ancestral predisposition of the termite-cultivated fungus Termitomyces towards a domesticated lifestyle.</title>
        <authorList>
            <person name="Auxier B."/>
            <person name="Grum-Grzhimaylo A."/>
            <person name="Cardenas M.E."/>
            <person name="Lodge J.D."/>
            <person name="Laessoe T."/>
            <person name="Pedersen O."/>
            <person name="Smith M.E."/>
            <person name="Kuyper T.W."/>
            <person name="Franco-Molano E.A."/>
            <person name="Baroni T.J."/>
            <person name="Aanen D.K."/>
        </authorList>
    </citation>
    <scope>NUCLEOTIDE SEQUENCE</scope>
    <source>
        <strain evidence="2">AP01</strain>
        <tissue evidence="2">Mycelium</tissue>
    </source>
</reference>
<feature type="region of interest" description="Disordered" evidence="1">
    <location>
        <begin position="472"/>
        <end position="586"/>
    </location>
</feature>
<evidence type="ECO:0000256" key="1">
    <source>
        <dbReference type="SAM" id="MobiDB-lite"/>
    </source>
</evidence>
<protein>
    <submittedName>
        <fullName evidence="2">Uncharacterized protein</fullName>
    </submittedName>
</protein>
<sequence length="586" mass="63234">MDAYSVLVEEGRLGKGFSLIKLKPPSTFDNTASTAKDQETDASPSPSRRSMIPPLPPVAKALPEWLCSTFSTLAAKHPLRLLLPRRSPSPQDASMLPPPAPIRPEQIILAEPEPEPIFAFSPDQITDAPATDLLETLAVANEGLNTLFSEIPEKLPVSLPSMNRQDPHPLTNESIYPALDFQAFSTPGPGSLVSHLPLTVVSSTFGSRQLNVPDSSVSPAFDNLVFVPFSTPGPGSTLSLASDGAPKVNMPSSKPYALEHLRNINQANSASSALTFKPFSTPGPIALHSLANPAPSSDSPPRDLHLPPYYASTAQAHSDPAPAYYSDDIPEYSYYEDPGPFTDDDSGSEPALNHDPDSVDFIDSIDVSHLPNVFATPGPGYCAPCPIYFDSPAEDPSDPDPLQPEVGYDMDYGSIDFLWEPFNRKGTEERRQAPVNPRAHHEICLNHLNLHEANLESEYDDLQDAATFALTPEQLPSPAPFRFSDFPDPSRDADPQTPPNQQLQRPSQTAPHTPDPGSDPAAPVFAPAPGIYISPLRGDPEPTSLLSPVPPPLDKNKTGAESQQAKQDIRPNSQGSDDSIESWNVE</sequence>
<feature type="region of interest" description="Disordered" evidence="1">
    <location>
        <begin position="287"/>
        <end position="307"/>
    </location>
</feature>
<dbReference type="EMBL" id="JABCKV010000046">
    <property type="protein sequence ID" value="KAG5645212.1"/>
    <property type="molecule type" value="Genomic_DNA"/>
</dbReference>
<evidence type="ECO:0000313" key="2">
    <source>
        <dbReference type="EMBL" id="KAG5645212.1"/>
    </source>
</evidence>
<organism evidence="2 3">
    <name type="scientific">Asterophora parasitica</name>
    <dbReference type="NCBI Taxonomy" id="117018"/>
    <lineage>
        <taxon>Eukaryota</taxon>
        <taxon>Fungi</taxon>
        <taxon>Dikarya</taxon>
        <taxon>Basidiomycota</taxon>
        <taxon>Agaricomycotina</taxon>
        <taxon>Agaricomycetes</taxon>
        <taxon>Agaricomycetidae</taxon>
        <taxon>Agaricales</taxon>
        <taxon>Tricholomatineae</taxon>
        <taxon>Lyophyllaceae</taxon>
        <taxon>Asterophora</taxon>
    </lineage>
</organism>
<reference evidence="2" key="1">
    <citation type="submission" date="2020-07" db="EMBL/GenBank/DDBJ databases">
        <authorList>
            <person name="Nieuwenhuis M."/>
            <person name="Van De Peppel L.J.J."/>
        </authorList>
    </citation>
    <scope>NUCLEOTIDE SEQUENCE</scope>
    <source>
        <strain evidence="2">AP01</strain>
        <tissue evidence="2">Mycelium</tissue>
    </source>
</reference>
<feature type="region of interest" description="Disordered" evidence="1">
    <location>
        <begin position="22"/>
        <end position="54"/>
    </location>
</feature>
<feature type="region of interest" description="Disordered" evidence="1">
    <location>
        <begin position="334"/>
        <end position="356"/>
    </location>
</feature>
<dbReference type="Proteomes" id="UP000775547">
    <property type="component" value="Unassembled WGS sequence"/>
</dbReference>